<evidence type="ECO:0000256" key="1">
    <source>
        <dbReference type="ARBA" id="ARBA00004430"/>
    </source>
</evidence>
<dbReference type="GO" id="GO:0031146">
    <property type="term" value="P:SCF-dependent proteasomal ubiquitin-dependent protein catabolic process"/>
    <property type="evidence" value="ECO:0007669"/>
    <property type="project" value="TreeGrafter"/>
</dbReference>
<dbReference type="CDD" id="cd09917">
    <property type="entry name" value="F-box_SF"/>
    <property type="match status" value="1"/>
</dbReference>
<dbReference type="Proteomes" id="UP000239899">
    <property type="component" value="Unassembled WGS sequence"/>
</dbReference>
<dbReference type="GO" id="GO:0005930">
    <property type="term" value="C:axoneme"/>
    <property type="evidence" value="ECO:0007669"/>
    <property type="project" value="UniProtKB-SubCell"/>
</dbReference>
<dbReference type="InterPro" id="IPR032675">
    <property type="entry name" value="LRR_dom_sf"/>
</dbReference>
<comment type="subcellular location">
    <subcellularLocation>
        <location evidence="1">Cytoplasm</location>
        <location evidence="1">Cytoskeleton</location>
        <location evidence="1">Cilium axoneme</location>
    </subcellularLocation>
</comment>
<protein>
    <submittedName>
        <fullName evidence="2">Toll-like receptor 3</fullName>
    </submittedName>
</protein>
<keyword evidence="3" id="KW-1185">Reference proteome</keyword>
<sequence>MVGSMASELPAELLERIFSVGWPHWESGEPLLTGKQRVRCQLVCKAWRHALDVRRWPLWRLTIQSGVHIELAPGAPPAAQWLRRVRPGVRCLEIQLGFEQEDEFMEPDRESPLRFDSPEAQAAHRALLALRPRSALERLTLSAPFPVLERFVQDLGCFTGLRQLYLRALELFETDDLGDAFEVLDKAAVLRPSMLRQLPPQLEHLSASNFNAVRFEPAAGTSVAAGGVEPFSLPPGLTRMRVHNANAVVLNMPLPGLAELSLQWCSRIRLTGEGLHLPQLTSLEISAPPGLPRAREVLLRCSAMPALARLSTHTSRVGASDSFSALQRLTRLEFAFADGQLEGQAAQGLAAAGATQLTQLECNSVAFLSHLPAWPHLQGLLLAEVRPTTITAEHVALLAAAPSLRRLTLKCKPYYALRPTQQAEDDRMQELQQALPRCVVEDRGLVWQTCQGLMLRCHLVCKAWRHALDAQRWPLRQLELSATNPADVPQAAPWVQSLRPGVQRLVIELGGDDGEQPLESWAAEEAVPAAAAVHGALLALQPRSALHSLTLRAPFSALERMVADLGSFTGLKRLHLGACYVDEWLEDPWDAHAQLNVALLRQLPPQLESLTAHKFHTVRLEHAAAGEAGVAAGGAAGAAAVELAAAPGGAAWAAAGGEAAAGSGQAPPHLLPCLTRLAFYDINVAMFNMPLPRLAELDFNLGQSVSMAGEQLRLPQLTQLDILTVFNGVPLRCAVMPDLAQLNLELQTISVALGAEAAQMAADARLAHLTHLTSSSIACLAHLPAWPQLRELVLTKVSPASLNTKHVALLAAAPGLRRLTFGKWDAAAKKRAATARLKELRRTLPQCSLRCQLVCKSWRHALSARRWPLGQLALYADPPTWDPPAAAIWMQRAQPGVQRLRIELSGDELYAEEGSLDVYNPTVQAVLSALLALQPSVLEELTLWAPCPVLELFITAALGRFAGLKQLRLDVELVRTVTVDVEGYAEEYVDYADDSYFMEVAGEVASWHRDNRAVLRTPLLKFLPPQLECLTLSNFAAECNNLACLQHLPAWPALQDLQLTGVRPTSIQAQQLALLAAAPSLRRLAFKDYFSWCAQTDEAERSWAEELRQLRCQLVCKAWRHALDARRWPLWQLQLAAVGGTEDALPAPPPALWVQHAQPGVQHLTIKLGGTAGFLEEGKQPLTPDIPAVQAVQAALLALQPPSALRSLALSAPFRVLERFLPDLGRFTSLQRLELRAEMTVDDDEEEGEVLGWNLEAVLCPPHLRHLPPQLESLTLSNFYAVGLEEGSDAAPPAAAAAAAADNDGAWASIPVFAAAAGEAGPAQLPPGLTQLTISHARAVLLDMPLPSLAEIDVQQCSIAVLAGERLQLPQLTRLVLHQAWDGASVSCDAMPALARLACSCTLQTIDSFTQLRQLTSLDLRIGNPELAGALVASVASSLRSLTATVPLRNEPFAQEAARVLAAAGASQLTRLEFNSAACLAHLPAWPHLQELLLGVCTQPASKQSSRRCLPPQPACAAWGSTTTSLAQ</sequence>
<accession>A0A2P6TGG2</accession>
<dbReference type="Gene3D" id="3.80.10.10">
    <property type="entry name" value="Ribonuclease Inhibitor"/>
    <property type="match status" value="2"/>
</dbReference>
<dbReference type="EMBL" id="LHPG02000017">
    <property type="protein sequence ID" value="PRW33212.1"/>
    <property type="molecule type" value="Genomic_DNA"/>
</dbReference>
<evidence type="ECO:0000313" key="3">
    <source>
        <dbReference type="Proteomes" id="UP000239899"/>
    </source>
</evidence>
<proteinExistence type="predicted"/>
<organism evidence="2 3">
    <name type="scientific">Chlorella sorokiniana</name>
    <name type="common">Freshwater green alga</name>
    <dbReference type="NCBI Taxonomy" id="3076"/>
    <lineage>
        <taxon>Eukaryota</taxon>
        <taxon>Viridiplantae</taxon>
        <taxon>Chlorophyta</taxon>
        <taxon>core chlorophytes</taxon>
        <taxon>Trebouxiophyceae</taxon>
        <taxon>Chlorellales</taxon>
        <taxon>Chlorellaceae</taxon>
        <taxon>Chlorella clade</taxon>
        <taxon>Chlorella</taxon>
    </lineage>
</organism>
<gene>
    <name evidence="2" type="ORF">C2E21_7849</name>
</gene>
<evidence type="ECO:0000313" key="2">
    <source>
        <dbReference type="EMBL" id="PRW33212.1"/>
    </source>
</evidence>
<dbReference type="PANTHER" id="PTHR13318">
    <property type="entry name" value="PARTNER OF PAIRED, ISOFORM B-RELATED"/>
    <property type="match status" value="1"/>
</dbReference>
<comment type="caution">
    <text evidence="2">The sequence shown here is derived from an EMBL/GenBank/DDBJ whole genome shotgun (WGS) entry which is preliminary data.</text>
</comment>
<reference evidence="2 3" key="1">
    <citation type="journal article" date="2018" name="Plant J.">
        <title>Genome sequences of Chlorella sorokiniana UTEX 1602 and Micractinium conductrix SAG 241.80: implications to maltose excretion by a green alga.</title>
        <authorList>
            <person name="Arriola M.B."/>
            <person name="Velmurugan N."/>
            <person name="Zhang Y."/>
            <person name="Plunkett M.H."/>
            <person name="Hondzo H."/>
            <person name="Barney B.M."/>
        </authorList>
    </citation>
    <scope>NUCLEOTIDE SEQUENCE [LARGE SCALE GENOMIC DNA]</scope>
    <source>
        <strain evidence="3">UTEX 1602</strain>
    </source>
</reference>
<dbReference type="SUPFAM" id="SSF52047">
    <property type="entry name" value="RNI-like"/>
    <property type="match status" value="2"/>
</dbReference>
<dbReference type="InterPro" id="IPR036047">
    <property type="entry name" value="F-box-like_dom_sf"/>
</dbReference>
<dbReference type="SUPFAM" id="SSF81383">
    <property type="entry name" value="F-box domain"/>
    <property type="match status" value="1"/>
</dbReference>
<dbReference type="GO" id="GO:0019005">
    <property type="term" value="C:SCF ubiquitin ligase complex"/>
    <property type="evidence" value="ECO:0007669"/>
    <property type="project" value="TreeGrafter"/>
</dbReference>
<name>A0A2P6TGG2_CHLSO</name>